<keyword evidence="4 7" id="KW-0067">ATP-binding</keyword>
<dbReference type="SMART" id="SM00490">
    <property type="entry name" value="HELICc"/>
    <property type="match status" value="1"/>
</dbReference>
<keyword evidence="1 7" id="KW-0547">Nucleotide-binding</keyword>
<dbReference type="GO" id="GO:0005829">
    <property type="term" value="C:cytosol"/>
    <property type="evidence" value="ECO:0007669"/>
    <property type="project" value="TreeGrafter"/>
</dbReference>
<feature type="domain" description="DEAD-box RNA helicase Q" evidence="11">
    <location>
        <begin position="8"/>
        <end position="36"/>
    </location>
</feature>
<dbReference type="PROSITE" id="PS00039">
    <property type="entry name" value="DEAD_ATP_HELICASE"/>
    <property type="match status" value="1"/>
</dbReference>
<dbReference type="InterPro" id="IPR044742">
    <property type="entry name" value="DEAD/DEAH_RhlB"/>
</dbReference>
<dbReference type="Gene3D" id="3.40.50.300">
    <property type="entry name" value="P-loop containing nucleotide triphosphate hydrolases"/>
    <property type="match status" value="2"/>
</dbReference>
<dbReference type="PANTHER" id="PTHR47959">
    <property type="entry name" value="ATP-DEPENDENT RNA HELICASE RHLE-RELATED"/>
    <property type="match status" value="1"/>
</dbReference>
<dbReference type="GO" id="GO:0003676">
    <property type="term" value="F:nucleic acid binding"/>
    <property type="evidence" value="ECO:0007669"/>
    <property type="project" value="InterPro"/>
</dbReference>
<sequence length="445" mass="48474">MTSTPTATNFKELGLITPLLDRLTELDYQQPTPIQAQAIPTILAGRDLIAGANTGSGKTATFALPLLQSIHLQKTNSQKQGSNKTNIKPGNYVAGLILVPTRELAKQVADSIKSYAQHFNGEIKTVAVFGGVSVNTQMLALRGGTDILVATPGRLLDLISSNAIKLDLVSTLILDEADRMLSLGFTEELTKLLNLTPKKKQTLLFSATFPEQVQNLTKTLLNQAVEIQLQSEDASTLVQRVFTVNKGEKTAVLAHLIKQHQWQQALIFVNSKKSCTHLANKLLKRGITAEVFHGDKGQGARSRVLESFKAGDIQVLIATDIAARGLDIEKLPVVINFDLPRSPSDYMHRIGRSGRAGEVGLALSLIDHEDFHHFKIIEKKNKIRLERELVEGFPVTDIPDQAVLDAEKSQGVGMAKPEGTGKRKHKNKSSISAADVWAGHPSSDD</sequence>
<dbReference type="Pfam" id="PF00270">
    <property type="entry name" value="DEAD"/>
    <property type="match status" value="1"/>
</dbReference>
<dbReference type="EMBL" id="MSCH01000003">
    <property type="protein sequence ID" value="PQJ53120.1"/>
    <property type="molecule type" value="Genomic_DNA"/>
</dbReference>
<dbReference type="InterPro" id="IPR014014">
    <property type="entry name" value="RNA_helicase_DEAD_Q_motif"/>
</dbReference>
<evidence type="ECO:0000259" key="10">
    <source>
        <dbReference type="PROSITE" id="PS51194"/>
    </source>
</evidence>
<dbReference type="InterPro" id="IPR011545">
    <property type="entry name" value="DEAD/DEAH_box_helicase_dom"/>
</dbReference>
<dbReference type="GO" id="GO:0005524">
    <property type="term" value="F:ATP binding"/>
    <property type="evidence" value="ECO:0007669"/>
    <property type="project" value="UniProtKB-KW"/>
</dbReference>
<accession>A0A2S7UV30</accession>
<proteinExistence type="inferred from homology"/>
<keyword evidence="3 7" id="KW-0347">Helicase</keyword>
<dbReference type="PROSITE" id="PS51194">
    <property type="entry name" value="HELICASE_CTER"/>
    <property type="match status" value="1"/>
</dbReference>
<dbReference type="SUPFAM" id="SSF52540">
    <property type="entry name" value="P-loop containing nucleoside triphosphate hydrolases"/>
    <property type="match status" value="1"/>
</dbReference>
<evidence type="ECO:0000259" key="11">
    <source>
        <dbReference type="PROSITE" id="PS51195"/>
    </source>
</evidence>
<dbReference type="InterPro" id="IPR001650">
    <property type="entry name" value="Helicase_C-like"/>
</dbReference>
<dbReference type="Proteomes" id="UP000239007">
    <property type="component" value="Unassembled WGS sequence"/>
</dbReference>
<feature type="region of interest" description="Disordered" evidence="8">
    <location>
        <begin position="404"/>
        <end position="445"/>
    </location>
</feature>
<gene>
    <name evidence="12" type="ORF">BTO11_05225</name>
</gene>
<evidence type="ECO:0000256" key="8">
    <source>
        <dbReference type="SAM" id="MobiDB-lite"/>
    </source>
</evidence>
<comment type="similarity">
    <text evidence="5 7">Belongs to the DEAD box helicase family.</text>
</comment>
<dbReference type="SMART" id="SM00487">
    <property type="entry name" value="DEXDc"/>
    <property type="match status" value="1"/>
</dbReference>
<dbReference type="InterPro" id="IPR000629">
    <property type="entry name" value="RNA-helicase_DEAD-box_CS"/>
</dbReference>
<evidence type="ECO:0000256" key="3">
    <source>
        <dbReference type="ARBA" id="ARBA00022806"/>
    </source>
</evidence>
<dbReference type="AlphaFoldDB" id="A0A2S7UV30"/>
<evidence type="ECO:0000256" key="2">
    <source>
        <dbReference type="ARBA" id="ARBA00022801"/>
    </source>
</evidence>
<organism evidence="12 13">
    <name type="scientific">Psychrosphaera saromensis</name>
    <dbReference type="NCBI Taxonomy" id="716813"/>
    <lineage>
        <taxon>Bacteria</taxon>
        <taxon>Pseudomonadati</taxon>
        <taxon>Pseudomonadota</taxon>
        <taxon>Gammaproteobacteria</taxon>
        <taxon>Alteromonadales</taxon>
        <taxon>Pseudoalteromonadaceae</taxon>
        <taxon>Psychrosphaera</taxon>
    </lineage>
</organism>
<keyword evidence="13" id="KW-1185">Reference proteome</keyword>
<reference evidence="12 13" key="1">
    <citation type="submission" date="2016-12" db="EMBL/GenBank/DDBJ databases">
        <title>Diversity of luminous bacteria.</title>
        <authorList>
            <person name="Yoshizawa S."/>
            <person name="Kogure K."/>
        </authorList>
    </citation>
    <scope>NUCLEOTIDE SEQUENCE [LARGE SCALE GENOMIC DNA]</scope>
    <source>
        <strain evidence="12 13">SA4-48</strain>
    </source>
</reference>
<comment type="caution">
    <text evidence="12">The sequence shown here is derived from an EMBL/GenBank/DDBJ whole genome shotgun (WGS) entry which is preliminary data.</text>
</comment>
<name>A0A2S7UV30_9GAMM</name>
<feature type="domain" description="Helicase C-terminal" evidence="10">
    <location>
        <begin position="251"/>
        <end position="401"/>
    </location>
</feature>
<dbReference type="GO" id="GO:0003724">
    <property type="term" value="F:RNA helicase activity"/>
    <property type="evidence" value="ECO:0007669"/>
    <property type="project" value="InterPro"/>
</dbReference>
<dbReference type="InterPro" id="IPR050079">
    <property type="entry name" value="DEAD_box_RNA_helicase"/>
</dbReference>
<protein>
    <submittedName>
        <fullName evidence="12">RNA helicase</fullName>
    </submittedName>
</protein>
<dbReference type="CDD" id="cd18787">
    <property type="entry name" value="SF2_C_DEAD"/>
    <property type="match status" value="1"/>
</dbReference>
<dbReference type="CDD" id="cd00268">
    <property type="entry name" value="DEADc"/>
    <property type="match status" value="1"/>
</dbReference>
<dbReference type="OrthoDB" id="8520957at2"/>
<evidence type="ECO:0000256" key="4">
    <source>
        <dbReference type="ARBA" id="ARBA00022840"/>
    </source>
</evidence>
<dbReference type="InterPro" id="IPR027417">
    <property type="entry name" value="P-loop_NTPase"/>
</dbReference>
<evidence type="ECO:0000256" key="7">
    <source>
        <dbReference type="RuleBase" id="RU000492"/>
    </source>
</evidence>
<keyword evidence="2 7" id="KW-0378">Hydrolase</keyword>
<evidence type="ECO:0000256" key="5">
    <source>
        <dbReference type="ARBA" id="ARBA00038437"/>
    </source>
</evidence>
<evidence type="ECO:0000256" key="6">
    <source>
        <dbReference type="PROSITE-ProRule" id="PRU00552"/>
    </source>
</evidence>
<evidence type="ECO:0000313" key="13">
    <source>
        <dbReference type="Proteomes" id="UP000239007"/>
    </source>
</evidence>
<dbReference type="RefSeq" id="WP_105051596.1">
    <property type="nucleotide sequence ID" value="NZ_BMYG01000003.1"/>
</dbReference>
<dbReference type="InterPro" id="IPR014001">
    <property type="entry name" value="Helicase_ATP-bd"/>
</dbReference>
<evidence type="ECO:0000259" key="9">
    <source>
        <dbReference type="PROSITE" id="PS51192"/>
    </source>
</evidence>
<feature type="short sequence motif" description="Q motif" evidence="6">
    <location>
        <begin position="8"/>
        <end position="36"/>
    </location>
</feature>
<dbReference type="Pfam" id="PF00271">
    <property type="entry name" value="Helicase_C"/>
    <property type="match status" value="1"/>
</dbReference>
<dbReference type="GO" id="GO:0016787">
    <property type="term" value="F:hydrolase activity"/>
    <property type="evidence" value="ECO:0007669"/>
    <property type="project" value="UniProtKB-KW"/>
</dbReference>
<dbReference type="PANTHER" id="PTHR47959:SF13">
    <property type="entry name" value="ATP-DEPENDENT RNA HELICASE RHLE"/>
    <property type="match status" value="1"/>
</dbReference>
<feature type="domain" description="Helicase ATP-binding" evidence="9">
    <location>
        <begin position="39"/>
        <end position="227"/>
    </location>
</feature>
<evidence type="ECO:0000313" key="12">
    <source>
        <dbReference type="EMBL" id="PQJ53120.1"/>
    </source>
</evidence>
<dbReference type="PROSITE" id="PS51192">
    <property type="entry name" value="HELICASE_ATP_BIND_1"/>
    <property type="match status" value="1"/>
</dbReference>
<evidence type="ECO:0000256" key="1">
    <source>
        <dbReference type="ARBA" id="ARBA00022741"/>
    </source>
</evidence>
<dbReference type="PROSITE" id="PS51195">
    <property type="entry name" value="Q_MOTIF"/>
    <property type="match status" value="1"/>
</dbReference>